<proteinExistence type="predicted"/>
<evidence type="ECO:0000313" key="2">
    <source>
        <dbReference type="Proteomes" id="UP000243579"/>
    </source>
</evidence>
<evidence type="ECO:0000313" key="1">
    <source>
        <dbReference type="EMBL" id="OQR86478.1"/>
    </source>
</evidence>
<accession>A0A1V9YL87</accession>
<comment type="caution">
    <text evidence="1">The sequence shown here is derived from an EMBL/GenBank/DDBJ whole genome shotgun (WGS) entry which is preliminary data.</text>
</comment>
<dbReference type="OrthoDB" id="10567902at2759"/>
<dbReference type="EMBL" id="JNBR01001504">
    <property type="protein sequence ID" value="OQR86478.1"/>
    <property type="molecule type" value="Genomic_DNA"/>
</dbReference>
<keyword evidence="2" id="KW-1185">Reference proteome</keyword>
<dbReference type="Proteomes" id="UP000243579">
    <property type="component" value="Unassembled WGS sequence"/>
</dbReference>
<sequence length="172" mass="19326">MSGFFRIQWGPRMYIFDTKLWILFRNDAGSSVAIKSATGPTSVGATPPVRANYDLRSTLKLSAGLAYLTMTTVGSLSYIQLSNVTLANDFWWATFNTTGTQTFIANWFNRYLLIDSELPPLRLDSTAFAEMRDYSSSSSRVTFTRPYARQMQYDSGFDLALIIDGLRTMDGC</sequence>
<organism evidence="1 2">
    <name type="scientific">Achlya hypogyna</name>
    <name type="common">Oomycete</name>
    <name type="synonym">Protoachlya hypogyna</name>
    <dbReference type="NCBI Taxonomy" id="1202772"/>
    <lineage>
        <taxon>Eukaryota</taxon>
        <taxon>Sar</taxon>
        <taxon>Stramenopiles</taxon>
        <taxon>Oomycota</taxon>
        <taxon>Saprolegniomycetes</taxon>
        <taxon>Saprolegniales</taxon>
        <taxon>Achlyaceae</taxon>
        <taxon>Achlya</taxon>
    </lineage>
</organism>
<name>A0A1V9YL87_ACHHY</name>
<dbReference type="AlphaFoldDB" id="A0A1V9YL87"/>
<gene>
    <name evidence="1" type="ORF">ACHHYP_10514</name>
</gene>
<reference evidence="1 2" key="1">
    <citation type="journal article" date="2014" name="Genome Biol. Evol.">
        <title>The secreted proteins of Achlya hypogyna and Thraustotheca clavata identify the ancestral oomycete secretome and reveal gene acquisitions by horizontal gene transfer.</title>
        <authorList>
            <person name="Misner I."/>
            <person name="Blouin N."/>
            <person name="Leonard G."/>
            <person name="Richards T.A."/>
            <person name="Lane C.E."/>
        </authorList>
    </citation>
    <scope>NUCLEOTIDE SEQUENCE [LARGE SCALE GENOMIC DNA]</scope>
    <source>
        <strain evidence="1 2">ATCC 48635</strain>
    </source>
</reference>
<protein>
    <submittedName>
        <fullName evidence="1">Uncharacterized protein</fullName>
    </submittedName>
</protein>